<dbReference type="Gene3D" id="3.30.1330.200">
    <property type="match status" value="1"/>
</dbReference>
<dbReference type="CDD" id="cd16352">
    <property type="entry name" value="CheD"/>
    <property type="match status" value="1"/>
</dbReference>
<dbReference type="EMBL" id="MUKV01000004">
    <property type="protein sequence ID" value="OQS42849.1"/>
    <property type="molecule type" value="Genomic_DNA"/>
</dbReference>
<comment type="similarity">
    <text evidence="3">Belongs to the CheD family.</text>
</comment>
<accession>A0A1W0D756</accession>
<evidence type="ECO:0000256" key="3">
    <source>
        <dbReference type="HAMAP-Rule" id="MF_01440"/>
    </source>
</evidence>
<dbReference type="InterPro" id="IPR038592">
    <property type="entry name" value="CheD-like_sf"/>
</dbReference>
<comment type="catalytic activity">
    <reaction evidence="3">
        <text>L-glutaminyl-[protein] + H2O = L-glutamyl-[protein] + NH4(+)</text>
        <dbReference type="Rhea" id="RHEA:16441"/>
        <dbReference type="Rhea" id="RHEA-COMP:10207"/>
        <dbReference type="Rhea" id="RHEA-COMP:10208"/>
        <dbReference type="ChEBI" id="CHEBI:15377"/>
        <dbReference type="ChEBI" id="CHEBI:28938"/>
        <dbReference type="ChEBI" id="CHEBI:29973"/>
        <dbReference type="ChEBI" id="CHEBI:30011"/>
        <dbReference type="EC" id="3.5.1.44"/>
    </reaction>
</comment>
<dbReference type="Pfam" id="PF03975">
    <property type="entry name" value="CheD"/>
    <property type="match status" value="1"/>
</dbReference>
<gene>
    <name evidence="3" type="primary">cheD</name>
    <name evidence="4" type="ORF">B0T45_04675</name>
</gene>
<dbReference type="EC" id="3.5.1.44" evidence="3"/>
<evidence type="ECO:0000313" key="4">
    <source>
        <dbReference type="EMBL" id="OQS42849.1"/>
    </source>
</evidence>
<reference evidence="4 5" key="1">
    <citation type="submission" date="2017-02" db="EMBL/GenBank/DDBJ databases">
        <title>Chromobacterium haemolyticum H5244.</title>
        <authorList>
            <person name="Gulvik C.A."/>
        </authorList>
    </citation>
    <scope>NUCLEOTIDE SEQUENCE [LARGE SCALE GENOMIC DNA]</scope>
    <source>
        <strain evidence="4 5">H5244</strain>
    </source>
</reference>
<sequence>MTKQDVDIFLHPGDWYFGDKHHKVRTLLGSCVSITLWHPKAKIGGMCHYLLARRTDRRASTLSGRYGDEAMLLMLHEVLNSGLPLQEFHAKLVGGAAVLAGIERDQPHDVPSRNIDMAYQLVKQLGLSVHAEDLGGNSPRLVMFDLATGDVWVKQTQDADMNKISAHHKARTRA</sequence>
<protein>
    <recommendedName>
        <fullName evidence="3">Probable chemoreceptor glutamine deamidase CheD</fullName>
        <ecNumber evidence="3">3.5.1.44</ecNumber>
    </recommendedName>
</protein>
<evidence type="ECO:0000313" key="5">
    <source>
        <dbReference type="Proteomes" id="UP000192721"/>
    </source>
</evidence>
<keyword evidence="2 3" id="KW-0378">Hydrolase</keyword>
<dbReference type="Proteomes" id="UP000192721">
    <property type="component" value="Unassembled WGS sequence"/>
</dbReference>
<comment type="function">
    <text evidence="3">Probably deamidates glutamine residues to glutamate on methyl-accepting chemotaxis receptors (MCPs), playing an important role in chemotaxis.</text>
</comment>
<dbReference type="PANTHER" id="PTHR35147:SF3">
    <property type="entry name" value="CHEMORECEPTOR GLUTAMINE DEAMIDASE CHED 1-RELATED"/>
    <property type="match status" value="1"/>
</dbReference>
<dbReference type="GO" id="GO:0050568">
    <property type="term" value="F:protein-glutamine glutaminase activity"/>
    <property type="evidence" value="ECO:0007669"/>
    <property type="project" value="UniProtKB-UniRule"/>
</dbReference>
<organism evidence="4 5">
    <name type="scientific">Chromobacterium haemolyticum</name>
    <dbReference type="NCBI Taxonomy" id="394935"/>
    <lineage>
        <taxon>Bacteria</taxon>
        <taxon>Pseudomonadati</taxon>
        <taxon>Pseudomonadota</taxon>
        <taxon>Betaproteobacteria</taxon>
        <taxon>Neisseriales</taxon>
        <taxon>Chromobacteriaceae</taxon>
        <taxon>Chromobacterium</taxon>
    </lineage>
</organism>
<dbReference type="GO" id="GO:0006935">
    <property type="term" value="P:chemotaxis"/>
    <property type="evidence" value="ECO:0007669"/>
    <property type="project" value="UniProtKB-UniRule"/>
</dbReference>
<dbReference type="RefSeq" id="WP_043640102.1">
    <property type="nucleotide sequence ID" value="NZ_MUKV01000004.1"/>
</dbReference>
<dbReference type="HAMAP" id="MF_01440">
    <property type="entry name" value="CheD"/>
    <property type="match status" value="1"/>
</dbReference>
<dbReference type="SUPFAM" id="SSF64438">
    <property type="entry name" value="CNF1/YfiH-like putative cysteine hydrolases"/>
    <property type="match status" value="1"/>
</dbReference>
<name>A0A1W0D756_9NEIS</name>
<evidence type="ECO:0000256" key="1">
    <source>
        <dbReference type="ARBA" id="ARBA00022500"/>
    </source>
</evidence>
<dbReference type="PANTHER" id="PTHR35147">
    <property type="entry name" value="CHEMORECEPTOR GLUTAMINE DEAMIDASE CHED-RELATED"/>
    <property type="match status" value="1"/>
</dbReference>
<comment type="caution">
    <text evidence="4">The sequence shown here is derived from an EMBL/GenBank/DDBJ whole genome shotgun (WGS) entry which is preliminary data.</text>
</comment>
<dbReference type="InterPro" id="IPR005659">
    <property type="entry name" value="Chemorcpt_Glu_NH3ase_CheD"/>
</dbReference>
<dbReference type="AlphaFoldDB" id="A0A1W0D756"/>
<proteinExistence type="inferred from homology"/>
<dbReference type="InterPro" id="IPR011324">
    <property type="entry name" value="Cytotoxic_necrot_fac-like_cat"/>
</dbReference>
<evidence type="ECO:0000256" key="2">
    <source>
        <dbReference type="ARBA" id="ARBA00022801"/>
    </source>
</evidence>
<keyword evidence="1 3" id="KW-0145">Chemotaxis</keyword>